<comment type="caution">
    <text evidence="1">The sequence shown here is derived from an EMBL/GenBank/DDBJ whole genome shotgun (WGS) entry which is preliminary data.</text>
</comment>
<evidence type="ECO:0000313" key="2">
    <source>
        <dbReference type="Proteomes" id="UP000660862"/>
    </source>
</evidence>
<dbReference type="EMBL" id="BMER01000005">
    <property type="protein sequence ID" value="GGH00159.1"/>
    <property type="molecule type" value="Genomic_DNA"/>
</dbReference>
<sequence length="129" mass="15226">MEALAAATDQSRIADLQILNKCLKYSDSYEPIQLDLIDSKVEENPQLLHILLNRLNIFELYAIGVFNGVYDEEVMKHAVEAVMDRAYFRFENFIKRRKESNSTFCEHFESIVIKWRNDKRKVIPRRKTA</sequence>
<name>A0A917MDU7_9SPHI</name>
<evidence type="ECO:0000313" key="1">
    <source>
        <dbReference type="EMBL" id="GGH00159.1"/>
    </source>
</evidence>
<protein>
    <submittedName>
        <fullName evidence="1">Uncharacterized protein</fullName>
    </submittedName>
</protein>
<dbReference type="AlphaFoldDB" id="A0A917MDU7"/>
<dbReference type="Proteomes" id="UP000660862">
    <property type="component" value="Unassembled WGS sequence"/>
</dbReference>
<gene>
    <name evidence="1" type="ORF">GCM10007415_40090</name>
</gene>
<dbReference type="Pfam" id="PF15956">
    <property type="entry name" value="DUF4760"/>
    <property type="match status" value="1"/>
</dbReference>
<organism evidence="1 2">
    <name type="scientific">Parapedobacter pyrenivorans</name>
    <dbReference type="NCBI Taxonomy" id="1305674"/>
    <lineage>
        <taxon>Bacteria</taxon>
        <taxon>Pseudomonadati</taxon>
        <taxon>Bacteroidota</taxon>
        <taxon>Sphingobacteriia</taxon>
        <taxon>Sphingobacteriales</taxon>
        <taxon>Sphingobacteriaceae</taxon>
        <taxon>Parapedobacter</taxon>
    </lineage>
</organism>
<reference evidence="1" key="1">
    <citation type="journal article" date="2014" name="Int. J. Syst. Evol. Microbiol.">
        <title>Complete genome sequence of Corynebacterium casei LMG S-19264T (=DSM 44701T), isolated from a smear-ripened cheese.</title>
        <authorList>
            <consortium name="US DOE Joint Genome Institute (JGI-PGF)"/>
            <person name="Walter F."/>
            <person name="Albersmeier A."/>
            <person name="Kalinowski J."/>
            <person name="Ruckert C."/>
        </authorList>
    </citation>
    <scope>NUCLEOTIDE SEQUENCE</scope>
    <source>
        <strain evidence="1">CGMCC 1.12195</strain>
    </source>
</reference>
<accession>A0A917MDU7</accession>
<keyword evidence="2" id="KW-1185">Reference proteome</keyword>
<reference evidence="1" key="2">
    <citation type="submission" date="2020-09" db="EMBL/GenBank/DDBJ databases">
        <authorList>
            <person name="Sun Q."/>
            <person name="Zhou Y."/>
        </authorList>
    </citation>
    <scope>NUCLEOTIDE SEQUENCE</scope>
    <source>
        <strain evidence="1">CGMCC 1.12195</strain>
    </source>
</reference>
<dbReference type="InterPro" id="IPR031876">
    <property type="entry name" value="DUF4760"/>
</dbReference>
<proteinExistence type="predicted"/>